<accession>A0A1E7EYD4</accession>
<dbReference type="KEGG" id="fcy:FRACYDRAFT_270999"/>
<protein>
    <submittedName>
        <fullName evidence="2">Uncharacterized protein</fullName>
    </submittedName>
</protein>
<evidence type="ECO:0000313" key="2">
    <source>
        <dbReference type="EMBL" id="OEU10839.1"/>
    </source>
</evidence>
<proteinExistence type="predicted"/>
<evidence type="ECO:0000256" key="1">
    <source>
        <dbReference type="SAM" id="MobiDB-lite"/>
    </source>
</evidence>
<gene>
    <name evidence="2" type="ORF">FRACYDRAFT_270999</name>
</gene>
<dbReference type="EMBL" id="KV784370">
    <property type="protein sequence ID" value="OEU10839.1"/>
    <property type="molecule type" value="Genomic_DNA"/>
</dbReference>
<feature type="region of interest" description="Disordered" evidence="1">
    <location>
        <begin position="123"/>
        <end position="152"/>
    </location>
</feature>
<dbReference type="InParanoid" id="A0A1E7EYD4"/>
<sequence>MAGFPASNQNVHIEDSLFSAGFLFIFNELLKSDSTFSPVISSALSEYSSVLPVPPYFANTLPKVPVMSYYSTFMGEGALPLQYIKMLPDNHIPSYYTQTMIDDAGDLPALYAEASELFSSGSDFDSSSDYGDGSNSTSGGDGNQSSKSSSTLPRCGIDQAAVVLVSATTAGYMFV</sequence>
<dbReference type="AlphaFoldDB" id="A0A1E7EYD4"/>
<dbReference type="Proteomes" id="UP000095751">
    <property type="component" value="Unassembled WGS sequence"/>
</dbReference>
<feature type="compositionally biased region" description="Low complexity" evidence="1">
    <location>
        <begin position="123"/>
        <end position="146"/>
    </location>
</feature>
<keyword evidence="3" id="KW-1185">Reference proteome</keyword>
<organism evidence="2 3">
    <name type="scientific">Fragilariopsis cylindrus CCMP1102</name>
    <dbReference type="NCBI Taxonomy" id="635003"/>
    <lineage>
        <taxon>Eukaryota</taxon>
        <taxon>Sar</taxon>
        <taxon>Stramenopiles</taxon>
        <taxon>Ochrophyta</taxon>
        <taxon>Bacillariophyta</taxon>
        <taxon>Bacillariophyceae</taxon>
        <taxon>Bacillariophycidae</taxon>
        <taxon>Bacillariales</taxon>
        <taxon>Bacillariaceae</taxon>
        <taxon>Fragilariopsis</taxon>
    </lineage>
</organism>
<reference evidence="2 3" key="1">
    <citation type="submission" date="2016-09" db="EMBL/GenBank/DDBJ databases">
        <title>Extensive genetic diversity and differential bi-allelic expression allows diatom success in the polar Southern Ocean.</title>
        <authorList>
            <consortium name="DOE Joint Genome Institute"/>
            <person name="Mock T."/>
            <person name="Otillar R.P."/>
            <person name="Strauss J."/>
            <person name="Dupont C."/>
            <person name="Frickenhaus S."/>
            <person name="Maumus F."/>
            <person name="Mcmullan M."/>
            <person name="Sanges R."/>
            <person name="Schmutz J."/>
            <person name="Toseland A."/>
            <person name="Valas R."/>
            <person name="Veluchamy A."/>
            <person name="Ward B.J."/>
            <person name="Allen A."/>
            <person name="Barry K."/>
            <person name="Falciatore A."/>
            <person name="Ferrante M."/>
            <person name="Fortunato A.E."/>
            <person name="Gloeckner G."/>
            <person name="Gruber A."/>
            <person name="Hipkin R."/>
            <person name="Janech M."/>
            <person name="Kroth P."/>
            <person name="Leese F."/>
            <person name="Lindquist E."/>
            <person name="Lyon B.R."/>
            <person name="Martin J."/>
            <person name="Mayer C."/>
            <person name="Parker M."/>
            <person name="Quesneville H."/>
            <person name="Raymond J."/>
            <person name="Uhlig C."/>
            <person name="Valentin K.U."/>
            <person name="Worden A.Z."/>
            <person name="Armbrust E.V."/>
            <person name="Bowler C."/>
            <person name="Green B."/>
            <person name="Moulton V."/>
            <person name="Van Oosterhout C."/>
            <person name="Grigoriev I."/>
        </authorList>
    </citation>
    <scope>NUCLEOTIDE SEQUENCE [LARGE SCALE GENOMIC DNA]</scope>
    <source>
        <strain evidence="2 3">CCMP1102</strain>
    </source>
</reference>
<evidence type="ECO:0000313" key="3">
    <source>
        <dbReference type="Proteomes" id="UP000095751"/>
    </source>
</evidence>
<dbReference type="OrthoDB" id="55780at2759"/>
<name>A0A1E7EYD4_9STRA</name>